<gene>
    <name evidence="1" type="ORF">APTSU1_001035600</name>
</gene>
<keyword evidence="1" id="KW-0689">Ribosomal protein</keyword>
<organism evidence="1 2">
    <name type="scientific">Apodemus speciosus</name>
    <name type="common">Large Japanese field mouse</name>
    <dbReference type="NCBI Taxonomy" id="105296"/>
    <lineage>
        <taxon>Eukaryota</taxon>
        <taxon>Metazoa</taxon>
        <taxon>Chordata</taxon>
        <taxon>Craniata</taxon>
        <taxon>Vertebrata</taxon>
        <taxon>Euteleostomi</taxon>
        <taxon>Mammalia</taxon>
        <taxon>Eutheria</taxon>
        <taxon>Euarchontoglires</taxon>
        <taxon>Glires</taxon>
        <taxon>Rodentia</taxon>
        <taxon>Myomorpha</taxon>
        <taxon>Muroidea</taxon>
        <taxon>Muridae</taxon>
        <taxon>Murinae</taxon>
        <taxon>Apodemus</taxon>
    </lineage>
</organism>
<comment type="caution">
    <text evidence="1">The sequence shown here is derived from an EMBL/GenBank/DDBJ whole genome shotgun (WGS) entry which is preliminary data.</text>
</comment>
<dbReference type="GO" id="GO:0005840">
    <property type="term" value="C:ribosome"/>
    <property type="evidence" value="ECO:0007669"/>
    <property type="project" value="UniProtKB-KW"/>
</dbReference>
<dbReference type="EMBL" id="BAAFST010000010">
    <property type="protein sequence ID" value="GAB1295122.1"/>
    <property type="molecule type" value="Genomic_DNA"/>
</dbReference>
<keyword evidence="1" id="KW-0687">Ribonucleoprotein</keyword>
<dbReference type="Proteomes" id="UP001623349">
    <property type="component" value="Unassembled WGS sequence"/>
</dbReference>
<evidence type="ECO:0000313" key="1">
    <source>
        <dbReference type="EMBL" id="GAB1295122.1"/>
    </source>
</evidence>
<proteinExistence type="predicted"/>
<evidence type="ECO:0000313" key="2">
    <source>
        <dbReference type="Proteomes" id="UP001623349"/>
    </source>
</evidence>
<protein>
    <submittedName>
        <fullName evidence="1">60S ribosomal protein L27</fullName>
    </submittedName>
</protein>
<sequence length="39" mass="4239">MTTRYSVDILFDKTVVNMDVCVEGPSFEMQGQAGGQGQV</sequence>
<name>A0ABQ0F764_APOSI</name>
<accession>A0ABQ0F764</accession>
<reference evidence="1 2" key="1">
    <citation type="submission" date="2024-08" db="EMBL/GenBank/DDBJ databases">
        <title>The draft genome of Apodemus speciosus.</title>
        <authorList>
            <person name="Nabeshima K."/>
            <person name="Suzuki S."/>
            <person name="Onuma M."/>
        </authorList>
    </citation>
    <scope>NUCLEOTIDE SEQUENCE [LARGE SCALE GENOMIC DNA]</scope>
    <source>
        <strain evidence="1">IB14-021</strain>
    </source>
</reference>
<keyword evidence="2" id="KW-1185">Reference proteome</keyword>